<dbReference type="PROSITE" id="PS50097">
    <property type="entry name" value="BTB"/>
    <property type="match status" value="1"/>
</dbReference>
<evidence type="ECO:0000313" key="4">
    <source>
        <dbReference type="Proteomes" id="UP001164746"/>
    </source>
</evidence>
<accession>A0ABY7ELG7</accession>
<dbReference type="PANTHER" id="PTHR22744:SF14">
    <property type="entry name" value="BTB DOMAIN-CONTAINING PROTEIN-RELATED"/>
    <property type="match status" value="1"/>
</dbReference>
<feature type="compositionally biased region" description="Basic and acidic residues" evidence="1">
    <location>
        <begin position="14"/>
        <end position="25"/>
    </location>
</feature>
<dbReference type="SMART" id="SM00225">
    <property type="entry name" value="BTB"/>
    <property type="match status" value="1"/>
</dbReference>
<evidence type="ECO:0000256" key="1">
    <source>
        <dbReference type="SAM" id="MobiDB-lite"/>
    </source>
</evidence>
<evidence type="ECO:0000259" key="2">
    <source>
        <dbReference type="PROSITE" id="PS50097"/>
    </source>
</evidence>
<dbReference type="InterPro" id="IPR000210">
    <property type="entry name" value="BTB/POZ_dom"/>
</dbReference>
<dbReference type="SUPFAM" id="SSF54695">
    <property type="entry name" value="POZ domain"/>
    <property type="match status" value="1"/>
</dbReference>
<protein>
    <recommendedName>
        <fullName evidence="2">BTB domain-containing protein</fullName>
    </recommendedName>
</protein>
<dbReference type="InterPro" id="IPR011333">
    <property type="entry name" value="SKP1/BTB/POZ_sf"/>
</dbReference>
<feature type="domain" description="BTB" evidence="2">
    <location>
        <begin position="60"/>
        <end position="120"/>
    </location>
</feature>
<dbReference type="Gene3D" id="3.30.710.10">
    <property type="entry name" value="Potassium Channel Kv1.1, Chain A"/>
    <property type="match status" value="2"/>
</dbReference>
<dbReference type="EMBL" id="CP111018">
    <property type="protein sequence ID" value="WAR10833.1"/>
    <property type="molecule type" value="Genomic_DNA"/>
</dbReference>
<keyword evidence="4" id="KW-1185">Reference proteome</keyword>
<dbReference type="Proteomes" id="UP001164746">
    <property type="component" value="Chromosome 7"/>
</dbReference>
<proteinExistence type="predicted"/>
<dbReference type="Pfam" id="PF00651">
    <property type="entry name" value="BTB"/>
    <property type="match status" value="1"/>
</dbReference>
<name>A0ABY7ELG7_MYAAR</name>
<sequence length="249" mass="28423">MATLLKNFKQSLKVRQEPDIQHKSEDDDTSAPEDKNVPEMAHAQSLCELDHPFRHPNETSDLRLIVEGRPLYVSKVVLSLVSPVFKRLFLAGSVESMTGKINIVIILDLAEEFQVHRLVEKCEEFLANDIAITPTSSPYPQKVVRYLYLSDKYGLEDLQKAAFETAARMQSDMLENVREFWQLPSVTTTSVFIRRLKLLEVSGRAVRTRIKEAQNHCTLYHKGERAGDNVCNKCFAGIGKFVISEMKYF</sequence>
<dbReference type="PANTHER" id="PTHR22744">
    <property type="entry name" value="HELIX LOOP HELIX PROTEIN 21-RELATED"/>
    <property type="match status" value="1"/>
</dbReference>
<organism evidence="3 4">
    <name type="scientific">Mya arenaria</name>
    <name type="common">Soft-shell clam</name>
    <dbReference type="NCBI Taxonomy" id="6604"/>
    <lineage>
        <taxon>Eukaryota</taxon>
        <taxon>Metazoa</taxon>
        <taxon>Spiralia</taxon>
        <taxon>Lophotrochozoa</taxon>
        <taxon>Mollusca</taxon>
        <taxon>Bivalvia</taxon>
        <taxon>Autobranchia</taxon>
        <taxon>Heteroconchia</taxon>
        <taxon>Euheterodonta</taxon>
        <taxon>Imparidentia</taxon>
        <taxon>Neoheterodontei</taxon>
        <taxon>Myida</taxon>
        <taxon>Myoidea</taxon>
        <taxon>Myidae</taxon>
        <taxon>Mya</taxon>
    </lineage>
</organism>
<evidence type="ECO:0000313" key="3">
    <source>
        <dbReference type="EMBL" id="WAR10833.1"/>
    </source>
</evidence>
<gene>
    <name evidence="3" type="ORF">MAR_035909</name>
</gene>
<feature type="region of interest" description="Disordered" evidence="1">
    <location>
        <begin position="14"/>
        <end position="35"/>
    </location>
</feature>
<reference evidence="3" key="1">
    <citation type="submission" date="2022-11" db="EMBL/GenBank/DDBJ databases">
        <title>Centuries of genome instability and evolution in soft-shell clam transmissible cancer (bioRxiv).</title>
        <authorList>
            <person name="Hart S.F.M."/>
            <person name="Yonemitsu M.A."/>
            <person name="Giersch R.M."/>
            <person name="Beal B.F."/>
            <person name="Arriagada G."/>
            <person name="Davis B.W."/>
            <person name="Ostrander E.A."/>
            <person name="Goff S.P."/>
            <person name="Metzger M.J."/>
        </authorList>
    </citation>
    <scope>NUCLEOTIDE SEQUENCE</scope>
    <source>
        <strain evidence="3">MELC-2E11</strain>
        <tissue evidence="3">Siphon/mantle</tissue>
    </source>
</reference>